<protein>
    <submittedName>
        <fullName evidence="7">Precorrin-6Y C5,15-methyltransferase (Decarboxylating)</fullName>
    </submittedName>
</protein>
<feature type="domain" description="Tetrapyrrole methylase" evidence="6">
    <location>
        <begin position="7"/>
        <end position="190"/>
    </location>
</feature>
<dbReference type="EMBL" id="QGDL01000009">
    <property type="protein sequence ID" value="PWJ28361.1"/>
    <property type="molecule type" value="Genomic_DNA"/>
</dbReference>
<dbReference type="GO" id="GO:0032259">
    <property type="term" value="P:methylation"/>
    <property type="evidence" value="ECO:0007669"/>
    <property type="project" value="UniProtKB-KW"/>
</dbReference>
<dbReference type="AlphaFoldDB" id="A0A2Y9BFU0"/>
<dbReference type="InterPro" id="IPR029063">
    <property type="entry name" value="SAM-dependent_MTases_sf"/>
</dbReference>
<accession>A0A2Y9BFU0</accession>
<sequence>MCKKDQTIYLIGIGMGAQDSLTGEALRLLGDCGCVIGARRMTEALKGLGKPVFHAYLPDEIRGYIEAHRKYKKIAVALSGDPGFYSGAKKLEAELEGYEVIRVPGISSVVYLASRLHTSWEDAALVSAHGRIQNYIHAVAHNEKTFLLLGGETCGAALCEKLRYYGLEDVDCWIGRRLSYEDECIIHKKGSSLSPEDCSGLDVALILNAHPCRRTFCHVEDEEFIRGKVPMTKSEVRAVSMAKLQLHEDAVVYDIGAGTGSVAVEAAMQSGTVRVYAIEKNPEGALLIEENKKKFRTDWVTVVEGTAPEALLNLEAPTHVFIGGSSGNLKDILKTVKRKNPEVRIVLNAISLETVKEAIEAVEEGILKEPEIVQIAASRSRKLGAYHMMTGLNPVYIITEGKA</sequence>
<evidence type="ECO:0000313" key="7">
    <source>
        <dbReference type="EMBL" id="PWJ28361.1"/>
    </source>
</evidence>
<comment type="pathway">
    <text evidence="1">Cofactor biosynthesis; adenosylcobalamin biosynthesis.</text>
</comment>
<dbReference type="GO" id="GO:0008276">
    <property type="term" value="F:protein methyltransferase activity"/>
    <property type="evidence" value="ECO:0007669"/>
    <property type="project" value="InterPro"/>
</dbReference>
<keyword evidence="4 7" id="KW-0808">Transferase</keyword>
<keyword evidence="3 7" id="KW-0489">Methyltransferase</keyword>
<dbReference type="OrthoDB" id="9780707at2"/>
<dbReference type="InterPro" id="IPR014008">
    <property type="entry name" value="Cbl_synth_MTase_CbiT"/>
</dbReference>
<gene>
    <name evidence="7" type="ORF">A8806_109245</name>
</gene>
<dbReference type="CDD" id="cd02440">
    <property type="entry name" value="AdoMet_MTases"/>
    <property type="match status" value="1"/>
</dbReference>
<dbReference type="CDD" id="cd11644">
    <property type="entry name" value="Precorrin-6Y-MT"/>
    <property type="match status" value="1"/>
</dbReference>
<evidence type="ECO:0000259" key="6">
    <source>
        <dbReference type="Pfam" id="PF00590"/>
    </source>
</evidence>
<dbReference type="UniPathway" id="UPA00148"/>
<comment type="caution">
    <text evidence="7">The sequence shown here is derived from an EMBL/GenBank/DDBJ whole genome shotgun (WGS) entry which is preliminary data.</text>
</comment>
<proteinExistence type="predicted"/>
<dbReference type="GO" id="GO:0009236">
    <property type="term" value="P:cobalamin biosynthetic process"/>
    <property type="evidence" value="ECO:0007669"/>
    <property type="project" value="UniProtKB-UniPathway"/>
</dbReference>
<dbReference type="PANTHER" id="PTHR43182">
    <property type="entry name" value="COBALT-PRECORRIN-6B C(15)-METHYLTRANSFERASE (DECARBOXYLATING)"/>
    <property type="match status" value="1"/>
</dbReference>
<dbReference type="RefSeq" id="WP_109732154.1">
    <property type="nucleotide sequence ID" value="NZ_BAAACK010000009.1"/>
</dbReference>
<evidence type="ECO:0000256" key="1">
    <source>
        <dbReference type="ARBA" id="ARBA00004953"/>
    </source>
</evidence>
<dbReference type="Pfam" id="PF00590">
    <property type="entry name" value="TP_methylase"/>
    <property type="match status" value="1"/>
</dbReference>
<name>A0A2Y9BFU0_9FIRM</name>
<keyword evidence="2" id="KW-0169">Cobalamin biosynthesis</keyword>
<keyword evidence="5" id="KW-0949">S-adenosyl-L-methionine</keyword>
<dbReference type="SUPFAM" id="SSF53790">
    <property type="entry name" value="Tetrapyrrole methylase"/>
    <property type="match status" value="1"/>
</dbReference>
<keyword evidence="8" id="KW-1185">Reference proteome</keyword>
<dbReference type="InterPro" id="IPR000878">
    <property type="entry name" value="4pyrrol_Mease"/>
</dbReference>
<reference evidence="7 8" key="1">
    <citation type="submission" date="2018-05" db="EMBL/GenBank/DDBJ databases">
        <title>The Hungate 1000. A catalogue of reference genomes from the rumen microbiome.</title>
        <authorList>
            <person name="Kelly W."/>
        </authorList>
    </citation>
    <scope>NUCLEOTIDE SEQUENCE [LARGE SCALE GENOMIC DNA]</scope>
    <source>
        <strain evidence="7 8">NLAE-zl-C242</strain>
    </source>
</reference>
<dbReference type="NCBIfam" id="TIGR02467">
    <property type="entry name" value="CbiE"/>
    <property type="match status" value="1"/>
</dbReference>
<dbReference type="InterPro" id="IPR050714">
    <property type="entry name" value="Cobalamin_biosynth_MTase"/>
</dbReference>
<dbReference type="InterPro" id="IPR035996">
    <property type="entry name" value="4pyrrol_Methylase_sf"/>
</dbReference>
<evidence type="ECO:0000256" key="5">
    <source>
        <dbReference type="ARBA" id="ARBA00022691"/>
    </source>
</evidence>
<evidence type="ECO:0000256" key="2">
    <source>
        <dbReference type="ARBA" id="ARBA00022573"/>
    </source>
</evidence>
<evidence type="ECO:0000256" key="3">
    <source>
        <dbReference type="ARBA" id="ARBA00022603"/>
    </source>
</evidence>
<evidence type="ECO:0000256" key="4">
    <source>
        <dbReference type="ARBA" id="ARBA00022679"/>
    </source>
</evidence>
<dbReference type="InterPro" id="IPR014777">
    <property type="entry name" value="4pyrrole_Mease_sub1"/>
</dbReference>
<dbReference type="Gene3D" id="3.40.50.150">
    <property type="entry name" value="Vaccinia Virus protein VP39"/>
    <property type="match status" value="1"/>
</dbReference>
<evidence type="ECO:0000313" key="8">
    <source>
        <dbReference type="Proteomes" id="UP000245845"/>
    </source>
</evidence>
<dbReference type="InterPro" id="IPR012818">
    <property type="entry name" value="CbiE"/>
</dbReference>
<dbReference type="SUPFAM" id="SSF53335">
    <property type="entry name" value="S-adenosyl-L-methionine-dependent methyltransferases"/>
    <property type="match status" value="1"/>
</dbReference>
<dbReference type="Gene3D" id="3.40.1010.10">
    <property type="entry name" value="Cobalt-precorrin-4 Transmethylase, Domain 1"/>
    <property type="match status" value="1"/>
</dbReference>
<dbReference type="NCBIfam" id="TIGR02469">
    <property type="entry name" value="CbiT"/>
    <property type="match status" value="1"/>
</dbReference>
<organism evidence="7 8">
    <name type="scientific">Faecalicatena orotica</name>
    <dbReference type="NCBI Taxonomy" id="1544"/>
    <lineage>
        <taxon>Bacteria</taxon>
        <taxon>Bacillati</taxon>
        <taxon>Bacillota</taxon>
        <taxon>Clostridia</taxon>
        <taxon>Lachnospirales</taxon>
        <taxon>Lachnospiraceae</taxon>
        <taxon>Faecalicatena</taxon>
    </lineage>
</organism>
<dbReference type="PANTHER" id="PTHR43182:SF1">
    <property type="entry name" value="COBALT-PRECORRIN-7 C(5)-METHYLTRANSFERASE"/>
    <property type="match status" value="1"/>
</dbReference>
<dbReference type="Proteomes" id="UP000245845">
    <property type="component" value="Unassembled WGS sequence"/>
</dbReference>